<comment type="similarity">
    <text evidence="2">Belongs to the gamma-BBH/TMLD family.</text>
</comment>
<dbReference type="Gene3D" id="3.60.130.10">
    <property type="entry name" value="Clavaminate synthase-like"/>
    <property type="match status" value="1"/>
</dbReference>
<evidence type="ECO:0000256" key="2">
    <source>
        <dbReference type="ARBA" id="ARBA00008654"/>
    </source>
</evidence>
<dbReference type="InterPro" id="IPR042098">
    <property type="entry name" value="TauD-like_sf"/>
</dbReference>
<dbReference type="InterPro" id="IPR003819">
    <property type="entry name" value="TauD/TfdA-like"/>
</dbReference>
<protein>
    <submittedName>
        <fullName evidence="9">Clavaminate synthase-like protein</fullName>
    </submittedName>
</protein>
<dbReference type="CDD" id="cd00250">
    <property type="entry name" value="CAS_like"/>
    <property type="match status" value="1"/>
</dbReference>
<organism evidence="9 10">
    <name type="scientific">Rhodofomes roseus</name>
    <dbReference type="NCBI Taxonomy" id="34475"/>
    <lineage>
        <taxon>Eukaryota</taxon>
        <taxon>Fungi</taxon>
        <taxon>Dikarya</taxon>
        <taxon>Basidiomycota</taxon>
        <taxon>Agaricomycotina</taxon>
        <taxon>Agaricomycetes</taxon>
        <taxon>Polyporales</taxon>
        <taxon>Rhodofomes</taxon>
    </lineage>
</organism>
<dbReference type="SUPFAM" id="SSF51197">
    <property type="entry name" value="Clavaminate synthase-like"/>
    <property type="match status" value="1"/>
</dbReference>
<accession>A0ABQ8KBV0</accession>
<name>A0ABQ8KBV0_9APHY</name>
<dbReference type="Gene3D" id="3.30.2020.30">
    <property type="match status" value="1"/>
</dbReference>
<evidence type="ECO:0000259" key="7">
    <source>
        <dbReference type="Pfam" id="PF02668"/>
    </source>
</evidence>
<dbReference type="PANTHER" id="PTHR10696:SF25">
    <property type="entry name" value="OXIDOREDUCTASE AIM17-RELATED"/>
    <property type="match status" value="1"/>
</dbReference>
<evidence type="ECO:0000313" key="10">
    <source>
        <dbReference type="Proteomes" id="UP000814176"/>
    </source>
</evidence>
<dbReference type="EMBL" id="JADCUA010000014">
    <property type="protein sequence ID" value="KAH9834995.1"/>
    <property type="molecule type" value="Genomic_DNA"/>
</dbReference>
<evidence type="ECO:0000256" key="3">
    <source>
        <dbReference type="ARBA" id="ARBA00022723"/>
    </source>
</evidence>
<dbReference type="InterPro" id="IPR050411">
    <property type="entry name" value="AlphaKG_dependent_hydroxylases"/>
</dbReference>
<dbReference type="InterPro" id="IPR010376">
    <property type="entry name" value="GBBH-like_N"/>
</dbReference>
<keyword evidence="6" id="KW-0408">Iron</keyword>
<evidence type="ECO:0000259" key="8">
    <source>
        <dbReference type="Pfam" id="PF06155"/>
    </source>
</evidence>
<comment type="caution">
    <text evidence="9">The sequence shown here is derived from an EMBL/GenBank/DDBJ whole genome shotgun (WGS) entry which is preliminary data.</text>
</comment>
<keyword evidence="5" id="KW-0560">Oxidoreductase</keyword>
<dbReference type="PANTHER" id="PTHR10696">
    <property type="entry name" value="GAMMA-BUTYROBETAINE HYDROXYLASE-RELATED"/>
    <property type="match status" value="1"/>
</dbReference>
<dbReference type="Pfam" id="PF06155">
    <property type="entry name" value="GBBH-like_N"/>
    <property type="match status" value="1"/>
</dbReference>
<keyword evidence="10" id="KW-1185">Reference proteome</keyword>
<evidence type="ECO:0000256" key="6">
    <source>
        <dbReference type="ARBA" id="ARBA00023004"/>
    </source>
</evidence>
<evidence type="ECO:0000256" key="5">
    <source>
        <dbReference type="ARBA" id="ARBA00023002"/>
    </source>
</evidence>
<feature type="domain" description="TauD/TfdA-like" evidence="7">
    <location>
        <begin position="171"/>
        <end position="412"/>
    </location>
</feature>
<feature type="domain" description="Gamma-butyrobetaine hydroxylase-like N-terminal" evidence="8">
    <location>
        <begin position="62"/>
        <end position="126"/>
    </location>
</feature>
<dbReference type="Pfam" id="PF02668">
    <property type="entry name" value="TauD"/>
    <property type="match status" value="1"/>
</dbReference>
<dbReference type="RefSeq" id="XP_047777481.1">
    <property type="nucleotide sequence ID" value="XM_047924240.1"/>
</dbReference>
<keyword evidence="4" id="KW-0223">Dioxygenase</keyword>
<dbReference type="Proteomes" id="UP000814176">
    <property type="component" value="Unassembled WGS sequence"/>
</dbReference>
<reference evidence="9 10" key="1">
    <citation type="journal article" date="2021" name="Environ. Microbiol.">
        <title>Gene family expansions and transcriptome signatures uncover fungal adaptations to wood decay.</title>
        <authorList>
            <person name="Hage H."/>
            <person name="Miyauchi S."/>
            <person name="Viragh M."/>
            <person name="Drula E."/>
            <person name="Min B."/>
            <person name="Chaduli D."/>
            <person name="Navarro D."/>
            <person name="Favel A."/>
            <person name="Norest M."/>
            <person name="Lesage-Meessen L."/>
            <person name="Balint B."/>
            <person name="Merenyi Z."/>
            <person name="de Eugenio L."/>
            <person name="Morin E."/>
            <person name="Martinez A.T."/>
            <person name="Baldrian P."/>
            <person name="Stursova M."/>
            <person name="Martinez M.J."/>
            <person name="Novotny C."/>
            <person name="Magnuson J.K."/>
            <person name="Spatafora J.W."/>
            <person name="Maurice S."/>
            <person name="Pangilinan J."/>
            <person name="Andreopoulos W."/>
            <person name="LaButti K."/>
            <person name="Hundley H."/>
            <person name="Na H."/>
            <person name="Kuo A."/>
            <person name="Barry K."/>
            <person name="Lipzen A."/>
            <person name="Henrissat B."/>
            <person name="Riley R."/>
            <person name="Ahrendt S."/>
            <person name="Nagy L.G."/>
            <person name="Grigoriev I.V."/>
            <person name="Martin F."/>
            <person name="Rosso M.N."/>
        </authorList>
    </citation>
    <scope>NUCLEOTIDE SEQUENCE [LARGE SCALE GENOMIC DNA]</scope>
    <source>
        <strain evidence="9 10">CIRM-BRFM 1785</strain>
    </source>
</reference>
<evidence type="ECO:0000256" key="1">
    <source>
        <dbReference type="ARBA" id="ARBA00001954"/>
    </source>
</evidence>
<gene>
    <name evidence="9" type="ORF">C8Q71DRAFT_768062</name>
</gene>
<evidence type="ECO:0000256" key="4">
    <source>
        <dbReference type="ARBA" id="ARBA00022964"/>
    </source>
</evidence>
<sequence>MSITTTSKSLGKMMNTNTTRVGALKGLRVWRCQHRHYSTTISHFAPTSSDQPASLSYNGTPLPYRWLRDSCQCPSCIHPSTRQKLHKTSDIPADSLLASDGVRVANSGVEITWASGHVSHYPKSFLELYSSPKRLRAFHQEVAAKRWDRDALRSVSNLFLPYASLQAPAGLLAAITQLTQFGILFVTNVPTERTANEACELRRLAERFGEIRETFYGQTWDVKNMRNSKNIAYTNVDLGLHMDLLYFQHPPRFQILHCLRNRVEGGASYFVDALHAAETLRETHPEDFSVLADTPVAFHYINDGHHLHYSHPTIELAATADSAPGSPRPTAHINYSPPFQAPLPVSTPLAFYSALERFANLLEDPALRYEHLLREGDAVVFDNRRVLHARTAFKDREEDSGDAPNRWLKGCYLEADAVLDRGRVLRARLQAH</sequence>
<evidence type="ECO:0000313" key="9">
    <source>
        <dbReference type="EMBL" id="KAH9834995.1"/>
    </source>
</evidence>
<dbReference type="GeneID" id="72004972"/>
<keyword evidence="3" id="KW-0479">Metal-binding</keyword>
<comment type="cofactor">
    <cofactor evidence="1">
        <name>Fe(2+)</name>
        <dbReference type="ChEBI" id="CHEBI:29033"/>
    </cofactor>
</comment>
<dbReference type="InterPro" id="IPR038492">
    <property type="entry name" value="GBBH-like_N_sf"/>
</dbReference>
<proteinExistence type="inferred from homology"/>